<dbReference type="InterPro" id="IPR044681">
    <property type="entry name" value="PICBP-like"/>
</dbReference>
<feature type="region of interest" description="Disordered" evidence="1">
    <location>
        <begin position="1"/>
        <end position="61"/>
    </location>
</feature>
<dbReference type="GO" id="GO:0005516">
    <property type="term" value="F:calmodulin binding"/>
    <property type="evidence" value="ECO:0007669"/>
    <property type="project" value="InterPro"/>
</dbReference>
<feature type="region of interest" description="Disordered" evidence="1">
    <location>
        <begin position="260"/>
        <end position="335"/>
    </location>
</feature>
<organism evidence="3 4">
    <name type="scientific">Trifolium pratense</name>
    <name type="common">Red clover</name>
    <dbReference type="NCBI Taxonomy" id="57577"/>
    <lineage>
        <taxon>Eukaryota</taxon>
        <taxon>Viridiplantae</taxon>
        <taxon>Streptophyta</taxon>
        <taxon>Embryophyta</taxon>
        <taxon>Tracheophyta</taxon>
        <taxon>Spermatophyta</taxon>
        <taxon>Magnoliopsida</taxon>
        <taxon>eudicotyledons</taxon>
        <taxon>Gunneridae</taxon>
        <taxon>Pentapetalae</taxon>
        <taxon>rosids</taxon>
        <taxon>fabids</taxon>
        <taxon>Fabales</taxon>
        <taxon>Fabaceae</taxon>
        <taxon>Papilionoideae</taxon>
        <taxon>50 kb inversion clade</taxon>
        <taxon>NPAAA clade</taxon>
        <taxon>Hologalegina</taxon>
        <taxon>IRL clade</taxon>
        <taxon>Trifolieae</taxon>
        <taxon>Trifolium</taxon>
    </lineage>
</organism>
<dbReference type="EMBL" id="ASHM01002673">
    <property type="protein sequence ID" value="PNY08692.1"/>
    <property type="molecule type" value="Genomic_DNA"/>
</dbReference>
<feature type="compositionally biased region" description="Basic residues" evidence="1">
    <location>
        <begin position="34"/>
        <end position="56"/>
    </location>
</feature>
<evidence type="ECO:0000259" key="2">
    <source>
        <dbReference type="SMART" id="SM01054"/>
    </source>
</evidence>
<feature type="compositionally biased region" description="Polar residues" evidence="1">
    <location>
        <begin position="166"/>
        <end position="178"/>
    </location>
</feature>
<feature type="region of interest" description="Disordered" evidence="1">
    <location>
        <begin position="119"/>
        <end position="178"/>
    </location>
</feature>
<feature type="compositionally biased region" description="Basic and acidic residues" evidence="1">
    <location>
        <begin position="605"/>
        <end position="636"/>
    </location>
</feature>
<feature type="compositionally biased region" description="Basic and acidic residues" evidence="1">
    <location>
        <begin position="1173"/>
        <end position="1183"/>
    </location>
</feature>
<dbReference type="SMART" id="SM01054">
    <property type="entry name" value="CaM_binding"/>
    <property type="match status" value="4"/>
</dbReference>
<feature type="region of interest" description="Disordered" evidence="1">
    <location>
        <begin position="1132"/>
        <end position="1183"/>
    </location>
</feature>
<gene>
    <name evidence="3" type="ORF">L195_g005224</name>
</gene>
<dbReference type="PANTHER" id="PTHR33923:SF3">
    <property type="entry name" value="CALMODULIN BINDING PROTEIN PICBP"/>
    <property type="match status" value="1"/>
</dbReference>
<dbReference type="STRING" id="57577.A0A2K3P073"/>
<dbReference type="Proteomes" id="UP000236291">
    <property type="component" value="Unassembled WGS sequence"/>
</dbReference>
<feature type="compositionally biased region" description="Basic and acidic residues" evidence="1">
    <location>
        <begin position="1154"/>
        <end position="1166"/>
    </location>
</feature>
<feature type="region of interest" description="Disordered" evidence="1">
    <location>
        <begin position="1485"/>
        <end position="1506"/>
    </location>
</feature>
<accession>A0A2K3P073</accession>
<feature type="domain" description="Calmodulin-binding" evidence="2">
    <location>
        <begin position="1158"/>
        <end position="1277"/>
    </location>
</feature>
<feature type="compositionally biased region" description="Polar residues" evidence="1">
    <location>
        <begin position="583"/>
        <end position="604"/>
    </location>
</feature>
<reference evidence="3 4" key="2">
    <citation type="journal article" date="2017" name="Front. Plant Sci.">
        <title>Gene Classification and Mining of Molecular Markers Useful in Red Clover (Trifolium pratense) Breeding.</title>
        <authorList>
            <person name="Istvanek J."/>
            <person name="Dluhosova J."/>
            <person name="Dluhos P."/>
            <person name="Patkova L."/>
            <person name="Nedelnik J."/>
            <person name="Repkova J."/>
        </authorList>
    </citation>
    <scope>NUCLEOTIDE SEQUENCE [LARGE SCALE GENOMIC DNA]</scope>
    <source>
        <strain evidence="4">cv. Tatra</strain>
        <tissue evidence="3">Young leaves</tissue>
    </source>
</reference>
<feature type="domain" description="Calmodulin-binding" evidence="2">
    <location>
        <begin position="460"/>
        <end position="575"/>
    </location>
</feature>
<dbReference type="Pfam" id="PF07839">
    <property type="entry name" value="CaM_binding"/>
    <property type="match status" value="4"/>
</dbReference>
<proteinExistence type="predicted"/>
<feature type="region of interest" description="Disordered" evidence="1">
    <location>
        <begin position="577"/>
        <end position="641"/>
    </location>
</feature>
<sequence length="1676" mass="190253">MFDQKAEIESQDMIEADESVSTHQENRGKFESKKKMKKVRSMKLQRLSSRGRKSQHDHKFSILSSVGTVEVADASPNYMKGTSSSSSHAKDSFQIAENVITNKKLTRVTTLKVKRSLTRKLSGRTEQNRKLKSSRSIKLASVKGPKSTTMLYSDSESVHGSDGKNKSSTSDAGNKSQRVITRRLSLKPVRISSKKPSLHKATCSSTIKDSHFSDQIDIPQEGSSSLGLSAVRVCPYTYCSLHGHRHGDLPPLKRFVSMRRRQVKTQKSVKKDGRSKQVGNARKAAQKTKTVQSVDGNSHFHNVKNLATDSSPFKSRDTPPSTVNEGDTSTKGKNMEPDFEVLQKSFAQEEPKPGSTASASYGVQERNQKYIKKWHLMYKHAVLSNTGKCEYKVPFVEKDKNSYSETDSDMDDEKKNVIELVQKAFDEILLPEAENLSSDDHSKSRGNETDEVLLDKCEGKIEERNATTFAESPKELQKMESKPKSWSHLKKVILLKRFVKALEKVRNINPRPRQFPSDANFEAETVLLNRQTAEERKKSEEWMLDYAIQKVISKLAPVQRQKVTLLIEAFETIQPFQDADNGPRSTATVESQENPIQSVDASSNHSKEEINEGRDCEETEGARNDKNVTACEKNDENATMESTSADVVKFPVFNVAILEEEVTIKTENMEPDHKVPENIFVQEEPKHGSSSSSTTGVPYGVKEGDQKYIKKWHLMYKHAVLSNTGKCKSELPFVGKDNEGREEDDITFNGGKSSCHYYSETDSDMDDEKKNVIELVQKAFDEILLPEAEDLTCDGHSKSRSYGSEEVLLEKSEGKEEEEMNTTTFTESPKESQKMENKPKSWSHLKKLILLKRFVKALDKVRNINPRRPRQLPSDANFEAEKVLLNRQSVEERKKSEEWMLDYALQKVISKLAPAQRQKVTLLIEAFETIRPFQDAEYGPRSTVVVKSQENPIQSFDASSNHSKEEIKDGRDFEVTERARNDKNMTACNENKESAAVESTSTDVVKFPVFNVGISEEEVTTKGENLEPDHKVPQKIFVQEEPKHGSSNTGVPYGGQEGDQKYIKKWHLMYKHAVLSNTGNCENEPPFVGKDNEGREEDDVAFNHSETDSDMDDEKKNVIELVQKAFDEILFPEAEDLSSDDHSESRSYGSEDVLLEKNEGKEEERNTTTFTESPKESQKMENKPKSWSYLKKVILLKRFVKALDKVRNINPRRPRQLPSDATFEAEKVFLNRQTAEERKKSEEWMLDYALQKVISKLAPAQRQRVRLLIEAFETIRPFQDAEKGPQSSVIVESQENPIQSLDASSNHRKDEVNDGRDSVYLAKSLHELCNPIKPVETISSCNEEAPTNGIVEEVPEDLVSDLNAENRSIKSESPGRYCETKNVIGDNSEQFSLKKSLILNGLVRSLKANLVVPEAPSNQLDEPTRDRKDMIEKDQLETSEAPTSAVVESETQVEKQGNKGLWFMVYKHMVSDMTENNSKTLTDVADEKESKYEGSITRENSVSDESTPVINQDMHLKDRDVELRQIEAIKMVEEAIDSILPDRQPLTDNNTIDEMMEYGNGIAVEQKEESVSKEGNKPSQKLSRNWSNLKKVVLLRRFIKALEKVRKFNPREPRYLPLEADSEDEKVQLRHQDTAERKGTEEWMLDYALRQVVSKLTPARKRKVELLVEAFETVKN</sequence>
<dbReference type="InterPro" id="IPR012417">
    <property type="entry name" value="CaM-bd_dom_pln"/>
</dbReference>
<protein>
    <submittedName>
        <fullName evidence="3">Calmodulin-binding protein</fullName>
    </submittedName>
</protein>
<feature type="compositionally biased region" description="Polar residues" evidence="1">
    <location>
        <begin position="1497"/>
        <end position="1506"/>
    </location>
</feature>
<feature type="compositionally biased region" description="Basic and acidic residues" evidence="1">
    <location>
        <begin position="24"/>
        <end position="33"/>
    </location>
</feature>
<comment type="caution">
    <text evidence="3">The sequence shown here is derived from an EMBL/GenBank/DDBJ whole genome shotgun (WGS) entry which is preliminary data.</text>
</comment>
<feature type="compositionally biased region" description="Polar residues" evidence="1">
    <location>
        <begin position="287"/>
        <end position="327"/>
    </location>
</feature>
<feature type="domain" description="Calmodulin-binding" evidence="2">
    <location>
        <begin position="816"/>
        <end position="932"/>
    </location>
</feature>
<feature type="compositionally biased region" description="Acidic residues" evidence="1">
    <location>
        <begin position="9"/>
        <end position="18"/>
    </location>
</feature>
<dbReference type="ExpressionAtlas" id="A0A2K3P073">
    <property type="expression patterns" value="baseline"/>
</dbReference>
<feature type="region of interest" description="Disordered" evidence="1">
    <location>
        <begin position="795"/>
        <end position="838"/>
    </location>
</feature>
<name>A0A2K3P073_TRIPR</name>
<evidence type="ECO:0000313" key="3">
    <source>
        <dbReference type="EMBL" id="PNY08692.1"/>
    </source>
</evidence>
<feature type="domain" description="Calmodulin-binding" evidence="2">
    <location>
        <begin position="1563"/>
        <end position="1676"/>
    </location>
</feature>
<feature type="compositionally biased region" description="Basic and acidic residues" evidence="1">
    <location>
        <begin position="156"/>
        <end position="165"/>
    </location>
</feature>
<dbReference type="PANTHER" id="PTHR33923">
    <property type="entry name" value="CALMODULIN-BINDING PROTEIN-RELATED"/>
    <property type="match status" value="1"/>
</dbReference>
<reference evidence="3 4" key="1">
    <citation type="journal article" date="2014" name="Am. J. Bot.">
        <title>Genome assembly and annotation for red clover (Trifolium pratense; Fabaceae).</title>
        <authorList>
            <person name="Istvanek J."/>
            <person name="Jaros M."/>
            <person name="Krenek A."/>
            <person name="Repkova J."/>
        </authorList>
    </citation>
    <scope>NUCLEOTIDE SEQUENCE [LARGE SCALE GENOMIC DNA]</scope>
    <source>
        <strain evidence="4">cv. Tatra</strain>
        <tissue evidence="3">Young leaves</tissue>
    </source>
</reference>
<evidence type="ECO:0000313" key="4">
    <source>
        <dbReference type="Proteomes" id="UP000236291"/>
    </source>
</evidence>
<feature type="compositionally biased region" description="Basic and acidic residues" evidence="1">
    <location>
        <begin position="828"/>
        <end position="838"/>
    </location>
</feature>
<feature type="compositionally biased region" description="Polar residues" evidence="1">
    <location>
        <begin position="146"/>
        <end position="155"/>
    </location>
</feature>
<evidence type="ECO:0000256" key="1">
    <source>
        <dbReference type="SAM" id="MobiDB-lite"/>
    </source>
</evidence>